<comment type="subcellular location">
    <subcellularLocation>
        <location evidence="1">Membrane</location>
        <topology evidence="1">Multi-pass membrane protein</topology>
    </subcellularLocation>
</comment>
<feature type="transmembrane region" description="Helical" evidence="5">
    <location>
        <begin position="114"/>
        <end position="134"/>
    </location>
</feature>
<feature type="transmembrane region" description="Helical" evidence="5">
    <location>
        <begin position="444"/>
        <end position="464"/>
    </location>
</feature>
<feature type="transmembrane region" description="Helical" evidence="5">
    <location>
        <begin position="261"/>
        <end position="282"/>
    </location>
</feature>
<feature type="transmembrane region" description="Helical" evidence="5">
    <location>
        <begin position="294"/>
        <end position="312"/>
    </location>
</feature>
<evidence type="ECO:0000256" key="2">
    <source>
        <dbReference type="ARBA" id="ARBA00022692"/>
    </source>
</evidence>
<feature type="transmembrane region" description="Helical" evidence="5">
    <location>
        <begin position="155"/>
        <end position="180"/>
    </location>
</feature>
<dbReference type="EMBL" id="JAVRRD010000025">
    <property type="protein sequence ID" value="KAK5047530.1"/>
    <property type="molecule type" value="Genomic_DNA"/>
</dbReference>
<dbReference type="RefSeq" id="XP_064703074.1">
    <property type="nucleotide sequence ID" value="XM_064850187.1"/>
</dbReference>
<dbReference type="PROSITE" id="PS00216">
    <property type="entry name" value="SUGAR_TRANSPORT_1"/>
    <property type="match status" value="1"/>
</dbReference>
<name>A0AAV9N0X9_9EURO</name>
<proteinExistence type="predicted"/>
<accession>A0AAV9N0X9</accession>
<dbReference type="Proteomes" id="UP001358417">
    <property type="component" value="Unassembled WGS sequence"/>
</dbReference>
<dbReference type="AlphaFoldDB" id="A0AAV9N0X9"/>
<evidence type="ECO:0000256" key="3">
    <source>
        <dbReference type="ARBA" id="ARBA00022989"/>
    </source>
</evidence>
<keyword evidence="3 5" id="KW-1133">Transmembrane helix</keyword>
<dbReference type="PANTHER" id="PTHR23501">
    <property type="entry name" value="MAJOR FACILITATOR SUPERFAMILY"/>
    <property type="match status" value="1"/>
</dbReference>
<dbReference type="SUPFAM" id="SSF103473">
    <property type="entry name" value="MFS general substrate transporter"/>
    <property type="match status" value="1"/>
</dbReference>
<feature type="domain" description="Major facilitator superfamily (MFS) profile" evidence="6">
    <location>
        <begin position="1"/>
        <end position="468"/>
    </location>
</feature>
<feature type="transmembrane region" description="Helical" evidence="5">
    <location>
        <begin position="83"/>
        <end position="102"/>
    </location>
</feature>
<dbReference type="Pfam" id="PF07690">
    <property type="entry name" value="MFS_1"/>
    <property type="match status" value="1"/>
</dbReference>
<keyword evidence="4 5" id="KW-0472">Membrane</keyword>
<dbReference type="InterPro" id="IPR011701">
    <property type="entry name" value="MFS"/>
</dbReference>
<dbReference type="PROSITE" id="PS50850">
    <property type="entry name" value="MFS"/>
    <property type="match status" value="1"/>
</dbReference>
<dbReference type="PANTHER" id="PTHR23501:SF195">
    <property type="entry name" value="PEP5"/>
    <property type="match status" value="1"/>
</dbReference>
<evidence type="ECO:0000313" key="8">
    <source>
        <dbReference type="Proteomes" id="UP001358417"/>
    </source>
</evidence>
<dbReference type="InterPro" id="IPR020846">
    <property type="entry name" value="MFS_dom"/>
</dbReference>
<dbReference type="Gene3D" id="1.20.1250.20">
    <property type="entry name" value="MFS general substrate transporter like domains"/>
    <property type="match status" value="1"/>
</dbReference>
<dbReference type="GeneID" id="89974798"/>
<feature type="transmembrane region" description="Helical" evidence="5">
    <location>
        <begin position="318"/>
        <end position="339"/>
    </location>
</feature>
<dbReference type="GO" id="GO:0022857">
    <property type="term" value="F:transmembrane transporter activity"/>
    <property type="evidence" value="ECO:0007669"/>
    <property type="project" value="InterPro"/>
</dbReference>
<evidence type="ECO:0000256" key="4">
    <source>
        <dbReference type="ARBA" id="ARBA00023136"/>
    </source>
</evidence>
<gene>
    <name evidence="7" type="ORF">LTR84_006627</name>
</gene>
<keyword evidence="2 5" id="KW-0812">Transmembrane</keyword>
<comment type="caution">
    <text evidence="7">The sequence shown here is derived from an EMBL/GenBank/DDBJ whole genome shotgun (WGS) entry which is preliminary data.</text>
</comment>
<dbReference type="InterPro" id="IPR036259">
    <property type="entry name" value="MFS_trans_sf"/>
</dbReference>
<feature type="transmembrane region" description="Helical" evidence="5">
    <location>
        <begin position="186"/>
        <end position="203"/>
    </location>
</feature>
<evidence type="ECO:0000313" key="7">
    <source>
        <dbReference type="EMBL" id="KAK5047530.1"/>
    </source>
</evidence>
<evidence type="ECO:0000256" key="5">
    <source>
        <dbReference type="SAM" id="Phobius"/>
    </source>
</evidence>
<feature type="transmembrane region" description="Helical" evidence="5">
    <location>
        <begin position="20"/>
        <end position="39"/>
    </location>
</feature>
<feature type="transmembrane region" description="Helical" evidence="5">
    <location>
        <begin position="351"/>
        <end position="374"/>
    </location>
</feature>
<organism evidence="7 8">
    <name type="scientific">Exophiala bonariae</name>
    <dbReference type="NCBI Taxonomy" id="1690606"/>
    <lineage>
        <taxon>Eukaryota</taxon>
        <taxon>Fungi</taxon>
        <taxon>Dikarya</taxon>
        <taxon>Ascomycota</taxon>
        <taxon>Pezizomycotina</taxon>
        <taxon>Eurotiomycetes</taxon>
        <taxon>Chaetothyriomycetidae</taxon>
        <taxon>Chaetothyriales</taxon>
        <taxon>Herpotrichiellaceae</taxon>
        <taxon>Exophiala</taxon>
    </lineage>
</organism>
<evidence type="ECO:0000259" key="6">
    <source>
        <dbReference type="PROSITE" id="PS50850"/>
    </source>
</evidence>
<evidence type="ECO:0000256" key="1">
    <source>
        <dbReference type="ARBA" id="ARBA00004141"/>
    </source>
</evidence>
<keyword evidence="8" id="KW-1185">Reference proteome</keyword>
<reference evidence="7 8" key="1">
    <citation type="submission" date="2023-08" db="EMBL/GenBank/DDBJ databases">
        <title>Black Yeasts Isolated from many extreme environments.</title>
        <authorList>
            <person name="Coleine C."/>
            <person name="Stajich J.E."/>
            <person name="Selbmann L."/>
        </authorList>
    </citation>
    <scope>NUCLEOTIDE SEQUENCE [LARGE SCALE GENOMIC DNA]</scope>
    <source>
        <strain evidence="7 8">CCFEE 5792</strain>
    </source>
</reference>
<protein>
    <recommendedName>
        <fullName evidence="6">Major facilitator superfamily (MFS) profile domain-containing protein</fullName>
    </recommendedName>
</protein>
<sequence length="502" mass="53648">MSISAACLGPPVSQAADFWGRRWFVIVLSSFGCVGCIIVSRSNSIGMAIAGQGISALSQGAQPVIHAIASEILPRKHRPFAQASTNTAAFVGGILGLLVGGALTNNNPSGFRTFWYITAGLYGLSTIVVVILYHPPVRELQQKYTTREKLAQLDWIGYFLLITGLVLFSFSLTSAISVYAWKSAQILAPLIVGSLLLLAFAVYEWKFTRTGMLHHDLFTRGRNFAIAELCILAEGISFFAANNYFGFEAAVVYGQDQFHAGLYYTVSWWSAFIATWLTGIYCSRSKTVRLPTTLAFISFALFSALMASLTPSRGRANILGYAPFLGLGLGTALNTLVVVAQLSTPPELISITTGLMIATRSFGGTIALSIYTAVFSDQLTTELPAKVAAAAVPLGFDPSELGHLIGALTSGNATAIGLVPGISHEILQAAGMGIKEAYSLGFRYVWITAAAFSALAVVGATFLVDPKAEFNAHIDAPVETKEELGREGITEKLHHHNHGSHA</sequence>
<dbReference type="InterPro" id="IPR005829">
    <property type="entry name" value="Sugar_transporter_CS"/>
</dbReference>
<dbReference type="GO" id="GO:0005886">
    <property type="term" value="C:plasma membrane"/>
    <property type="evidence" value="ECO:0007669"/>
    <property type="project" value="TreeGrafter"/>
</dbReference>
<feature type="transmembrane region" description="Helical" evidence="5">
    <location>
        <begin position="224"/>
        <end position="241"/>
    </location>
</feature>